<dbReference type="EMBL" id="KI545953">
    <property type="protein sequence ID" value="EST49327.1"/>
    <property type="molecule type" value="Genomic_DNA"/>
</dbReference>
<sequence>MTDNRKFQVYIYYQLFNTDTVRIDTPIPKELVEYLVHNINQDSKIINNLTILPRAFPKASDVVYFSPLFEVVKQELRLQNCQLSVKINDVLSCFKGTKLSLYGCLIGDKQVADIVQFLRAGRCRILDLRKNSFNRESKELIIQESRKVKAEVIWD</sequence>
<reference evidence="1 2" key="1">
    <citation type="journal article" date="2014" name="PLoS Genet.">
        <title>The Genome of Spironucleus salmonicida Highlights a Fish Pathogen Adapted to Fluctuating Environments.</title>
        <authorList>
            <person name="Xu F."/>
            <person name="Jerlstrom-Hultqvist J."/>
            <person name="Einarsson E."/>
            <person name="Astvaldsson A."/>
            <person name="Svard S.G."/>
            <person name="Andersson J.O."/>
        </authorList>
    </citation>
    <scope>NUCLEOTIDE SEQUENCE</scope>
    <source>
        <strain evidence="2">ATCC 50377</strain>
    </source>
</reference>
<dbReference type="VEuPathDB" id="GiardiaDB:SS50377_26859"/>
<dbReference type="Gene3D" id="3.80.10.10">
    <property type="entry name" value="Ribonuclease Inhibitor"/>
    <property type="match status" value="1"/>
</dbReference>
<evidence type="ECO:0000313" key="2">
    <source>
        <dbReference type="EMBL" id="KAH0570577.1"/>
    </source>
</evidence>
<dbReference type="Proteomes" id="UP000018208">
    <property type="component" value="Unassembled WGS sequence"/>
</dbReference>
<dbReference type="EMBL" id="AUWU02000007">
    <property type="protein sequence ID" value="KAH0570577.1"/>
    <property type="molecule type" value="Genomic_DNA"/>
</dbReference>
<name>V6LXG9_9EUKA</name>
<dbReference type="AlphaFoldDB" id="V6LXG9"/>
<protein>
    <submittedName>
        <fullName evidence="1">Uncharacterized protein</fullName>
    </submittedName>
</protein>
<reference evidence="2" key="2">
    <citation type="submission" date="2020-12" db="EMBL/GenBank/DDBJ databases">
        <title>New Spironucleus salmonicida genome in near-complete chromosomes.</title>
        <authorList>
            <person name="Xu F."/>
            <person name="Kurt Z."/>
            <person name="Jimenez-Gonzalez A."/>
            <person name="Astvaldsson A."/>
            <person name="Andersson J.O."/>
            <person name="Svard S.G."/>
        </authorList>
    </citation>
    <scope>NUCLEOTIDE SEQUENCE</scope>
    <source>
        <strain evidence="2">ATCC 50377</strain>
    </source>
</reference>
<keyword evidence="3" id="KW-1185">Reference proteome</keyword>
<proteinExistence type="predicted"/>
<dbReference type="InterPro" id="IPR032675">
    <property type="entry name" value="LRR_dom_sf"/>
</dbReference>
<accession>V6LXG9</accession>
<dbReference type="SUPFAM" id="SSF52047">
    <property type="entry name" value="RNI-like"/>
    <property type="match status" value="1"/>
</dbReference>
<evidence type="ECO:0000313" key="1">
    <source>
        <dbReference type="EMBL" id="EST49327.1"/>
    </source>
</evidence>
<evidence type="ECO:0000313" key="3">
    <source>
        <dbReference type="Proteomes" id="UP000018208"/>
    </source>
</evidence>
<gene>
    <name evidence="1" type="ORF">SS50377_10553</name>
    <name evidence="2" type="ORF">SS50377_26859</name>
</gene>
<organism evidence="1">
    <name type="scientific">Spironucleus salmonicida</name>
    <dbReference type="NCBI Taxonomy" id="348837"/>
    <lineage>
        <taxon>Eukaryota</taxon>
        <taxon>Metamonada</taxon>
        <taxon>Diplomonadida</taxon>
        <taxon>Hexamitidae</taxon>
        <taxon>Hexamitinae</taxon>
        <taxon>Spironucleus</taxon>
    </lineage>
</organism>